<keyword evidence="2" id="KW-1185">Reference proteome</keyword>
<accession>A0A914RWY4</accession>
<sequence length="68" mass="7687">MLPQARGHQLQVLLAFAGAVRQCGKNEVWTECTGCELQCGQDENVWRTLFWRINCFANNEGVLANPIH</sequence>
<dbReference type="AlphaFoldDB" id="A0A914RWY4"/>
<evidence type="ECO:0000313" key="2">
    <source>
        <dbReference type="Proteomes" id="UP000887564"/>
    </source>
</evidence>
<organism evidence="2 3">
    <name type="scientific">Parascaris equorum</name>
    <name type="common">Equine roundworm</name>
    <dbReference type="NCBI Taxonomy" id="6256"/>
    <lineage>
        <taxon>Eukaryota</taxon>
        <taxon>Metazoa</taxon>
        <taxon>Ecdysozoa</taxon>
        <taxon>Nematoda</taxon>
        <taxon>Chromadorea</taxon>
        <taxon>Rhabditida</taxon>
        <taxon>Spirurina</taxon>
        <taxon>Ascaridomorpha</taxon>
        <taxon>Ascaridoidea</taxon>
        <taxon>Ascarididae</taxon>
        <taxon>Parascaris</taxon>
    </lineage>
</organism>
<evidence type="ECO:0000313" key="3">
    <source>
        <dbReference type="WBParaSite" id="PEQ_0001071201-mRNA-1"/>
    </source>
</evidence>
<keyword evidence="1" id="KW-0722">Serine protease inhibitor</keyword>
<dbReference type="Gene3D" id="2.10.25.10">
    <property type="entry name" value="Laminin"/>
    <property type="match status" value="1"/>
</dbReference>
<reference evidence="3" key="1">
    <citation type="submission" date="2022-11" db="UniProtKB">
        <authorList>
            <consortium name="WormBaseParasite"/>
        </authorList>
    </citation>
    <scope>IDENTIFICATION</scope>
</reference>
<dbReference type="GO" id="GO:0004867">
    <property type="term" value="F:serine-type endopeptidase inhibitor activity"/>
    <property type="evidence" value="ECO:0007669"/>
    <property type="project" value="UniProtKB-KW"/>
</dbReference>
<dbReference type="InterPro" id="IPR036084">
    <property type="entry name" value="Ser_inhib-like_sf"/>
</dbReference>
<dbReference type="Proteomes" id="UP000887564">
    <property type="component" value="Unplaced"/>
</dbReference>
<dbReference type="WBParaSite" id="PEQ_0001071201-mRNA-1">
    <property type="protein sequence ID" value="PEQ_0001071201-mRNA-1"/>
    <property type="gene ID" value="PEQ_0001071201"/>
</dbReference>
<proteinExistence type="predicted"/>
<evidence type="ECO:0000256" key="1">
    <source>
        <dbReference type="ARBA" id="ARBA00022900"/>
    </source>
</evidence>
<dbReference type="SUPFAM" id="SSF57567">
    <property type="entry name" value="Serine protease inhibitors"/>
    <property type="match status" value="1"/>
</dbReference>
<protein>
    <submittedName>
        <fullName evidence="3">Secreted protein</fullName>
    </submittedName>
</protein>
<name>A0A914RWY4_PAREQ</name>
<keyword evidence="1" id="KW-0646">Protease inhibitor</keyword>